<comment type="subcellular location">
    <subcellularLocation>
        <location evidence="1">Cell membrane</location>
        <topology evidence="1">Multi-pass membrane protein</topology>
    </subcellularLocation>
</comment>
<feature type="domain" description="Concentrative nucleoside transporter C-terminal" evidence="10">
    <location>
        <begin position="421"/>
        <end position="627"/>
    </location>
</feature>
<gene>
    <name evidence="12" type="ORF">AFUS01_LOCUS43633</name>
</gene>
<evidence type="ECO:0000256" key="3">
    <source>
        <dbReference type="ARBA" id="ARBA00022475"/>
    </source>
</evidence>
<keyword evidence="6 8" id="KW-0472">Membrane</keyword>
<dbReference type="InterPro" id="IPR011642">
    <property type="entry name" value="Gate_dom"/>
</dbReference>
<dbReference type="Pfam" id="PF01773">
    <property type="entry name" value="Nucleos_tra2_N"/>
    <property type="match status" value="1"/>
</dbReference>
<evidence type="ECO:0000256" key="8">
    <source>
        <dbReference type="SAM" id="Phobius"/>
    </source>
</evidence>
<dbReference type="OrthoDB" id="6075923at2759"/>
<accession>A0A8J2M8V2</accession>
<feature type="domain" description="Concentrative nucleoside transporter N-terminal" evidence="9">
    <location>
        <begin position="224"/>
        <end position="296"/>
    </location>
</feature>
<proteinExistence type="inferred from homology"/>
<feature type="transmembrane region" description="Helical" evidence="8">
    <location>
        <begin position="483"/>
        <end position="505"/>
    </location>
</feature>
<dbReference type="EMBL" id="CAJVCH010570108">
    <property type="protein sequence ID" value="CAG7834095.1"/>
    <property type="molecule type" value="Genomic_DNA"/>
</dbReference>
<dbReference type="Pfam" id="PF07670">
    <property type="entry name" value="Gate"/>
    <property type="match status" value="1"/>
</dbReference>
<evidence type="ECO:0000256" key="6">
    <source>
        <dbReference type="ARBA" id="ARBA00023136"/>
    </source>
</evidence>
<evidence type="ECO:0000256" key="4">
    <source>
        <dbReference type="ARBA" id="ARBA00022692"/>
    </source>
</evidence>
<keyword evidence="3" id="KW-1003">Cell membrane</keyword>
<evidence type="ECO:0008006" key="14">
    <source>
        <dbReference type="Google" id="ProtNLM"/>
    </source>
</evidence>
<evidence type="ECO:0000259" key="9">
    <source>
        <dbReference type="Pfam" id="PF01773"/>
    </source>
</evidence>
<dbReference type="PANTHER" id="PTHR10590">
    <property type="entry name" value="SODIUM/NUCLEOSIDE COTRANSPORTER"/>
    <property type="match status" value="1"/>
</dbReference>
<feature type="transmembrane region" description="Helical" evidence="8">
    <location>
        <begin position="192"/>
        <end position="211"/>
    </location>
</feature>
<keyword evidence="13" id="KW-1185">Reference proteome</keyword>
<dbReference type="GO" id="GO:0005886">
    <property type="term" value="C:plasma membrane"/>
    <property type="evidence" value="ECO:0007669"/>
    <property type="project" value="UniProtKB-SubCell"/>
</dbReference>
<sequence>MENKGFEMSETPQNNEKSLGVGQKSNTFRNAVLANNDPGTGPPGENKDDDNPRDKKLRHGVLVPVEEEEKLPPEEDLEDDSTPNIFGRIVVAIRSAIFQAVTTNKRIFNIGVMVLGALAFNAYFIGAIHYALTYKDRVDWCDGVGFLVIIVGVVYWSLFYYYFLKRFVWKKFRRGIVQPIQKIFAPLKGRWFVKYAWGIACLAAAIAFVVVDAKDEPRRLISAAGVVGILAICLIFSKHPGRVNWGHVFWGLGLQFVFGVMILRWDGGRDAFDCLSSKIKTFLDFSLAGSDFVYDHLSTGVNLNFTSGDTLVLQPLFAFKSLSVIFFFSFFINILYYYGMMMWVITKLGWVLQTTVGTTAAESMNAAANIFIGQSEAPILIKPFLGVMTNSELHAVMTSGFATIAGSVMGAYISFGINPSYLLSSSIMAAPAALALSKLVYPETKKSRTTADQLKSISLKQEGNALDAASAGAAQGLMLIGNIIANIIAFMSFVAFLNSLVHWFGVMVGLDELSFEWILSKVFIPVAYIIGIEDKDVEDVALLLGLKTVVNEFVAYQRMMTMKTLSERSKAVATYALCSFANFSSIGIQLGGIGFMAPERRADLTKVIWYAFFAGSACGVLNACIAGTLIASPDALADDMFNSTTSSYDF</sequence>
<evidence type="ECO:0000259" key="11">
    <source>
        <dbReference type="Pfam" id="PF07670"/>
    </source>
</evidence>
<dbReference type="InterPro" id="IPR002668">
    <property type="entry name" value="CNT_N_dom"/>
</dbReference>
<feature type="transmembrane region" description="Helical" evidence="8">
    <location>
        <begin position="607"/>
        <end position="631"/>
    </location>
</feature>
<protein>
    <recommendedName>
        <fullName evidence="14">Sodium/nucleoside cotransporter</fullName>
    </recommendedName>
</protein>
<evidence type="ECO:0000256" key="5">
    <source>
        <dbReference type="ARBA" id="ARBA00022989"/>
    </source>
</evidence>
<dbReference type="InterPro" id="IPR011657">
    <property type="entry name" value="CNT_C_dom"/>
</dbReference>
<evidence type="ECO:0000256" key="1">
    <source>
        <dbReference type="ARBA" id="ARBA00004651"/>
    </source>
</evidence>
<keyword evidence="4 8" id="KW-0812">Transmembrane</keyword>
<dbReference type="InterPro" id="IPR008276">
    <property type="entry name" value="C_nuclsd_transpt"/>
</dbReference>
<evidence type="ECO:0000256" key="7">
    <source>
        <dbReference type="SAM" id="MobiDB-lite"/>
    </source>
</evidence>
<feature type="transmembrane region" description="Helical" evidence="8">
    <location>
        <begin position="107"/>
        <end position="132"/>
    </location>
</feature>
<feature type="compositionally biased region" description="Polar residues" evidence="7">
    <location>
        <begin position="10"/>
        <end position="29"/>
    </location>
</feature>
<dbReference type="Pfam" id="PF07662">
    <property type="entry name" value="Nucleos_tra2_C"/>
    <property type="match status" value="1"/>
</dbReference>
<dbReference type="AlphaFoldDB" id="A0A8J2M8V2"/>
<feature type="region of interest" description="Disordered" evidence="7">
    <location>
        <begin position="1"/>
        <end position="59"/>
    </location>
</feature>
<evidence type="ECO:0000259" key="10">
    <source>
        <dbReference type="Pfam" id="PF07662"/>
    </source>
</evidence>
<reference evidence="12" key="1">
    <citation type="submission" date="2021-06" db="EMBL/GenBank/DDBJ databases">
        <authorList>
            <person name="Hodson N. C."/>
            <person name="Mongue J. A."/>
            <person name="Jaron S. K."/>
        </authorList>
    </citation>
    <scope>NUCLEOTIDE SEQUENCE</scope>
</reference>
<evidence type="ECO:0000256" key="2">
    <source>
        <dbReference type="ARBA" id="ARBA00009033"/>
    </source>
</evidence>
<comment type="similarity">
    <text evidence="2">Belongs to the concentrative nucleoside transporter (CNT) (TC 2.A.41) family.</text>
</comment>
<keyword evidence="5 8" id="KW-1133">Transmembrane helix</keyword>
<feature type="transmembrane region" description="Helical" evidence="8">
    <location>
        <begin position="217"/>
        <end position="236"/>
    </location>
</feature>
<feature type="compositionally biased region" description="Basic and acidic residues" evidence="7">
    <location>
        <begin position="45"/>
        <end position="54"/>
    </location>
</feature>
<dbReference type="GO" id="GO:0005415">
    <property type="term" value="F:nucleoside:sodium symporter activity"/>
    <property type="evidence" value="ECO:0007669"/>
    <property type="project" value="TreeGrafter"/>
</dbReference>
<dbReference type="Proteomes" id="UP000708208">
    <property type="component" value="Unassembled WGS sequence"/>
</dbReference>
<evidence type="ECO:0000313" key="12">
    <source>
        <dbReference type="EMBL" id="CAG7834095.1"/>
    </source>
</evidence>
<feature type="transmembrane region" description="Helical" evidence="8">
    <location>
        <begin position="393"/>
        <end position="415"/>
    </location>
</feature>
<feature type="transmembrane region" description="Helical" evidence="8">
    <location>
        <begin position="572"/>
        <end position="595"/>
    </location>
</feature>
<organism evidence="12 13">
    <name type="scientific">Allacma fusca</name>
    <dbReference type="NCBI Taxonomy" id="39272"/>
    <lineage>
        <taxon>Eukaryota</taxon>
        <taxon>Metazoa</taxon>
        <taxon>Ecdysozoa</taxon>
        <taxon>Arthropoda</taxon>
        <taxon>Hexapoda</taxon>
        <taxon>Collembola</taxon>
        <taxon>Symphypleona</taxon>
        <taxon>Sminthuridae</taxon>
        <taxon>Allacma</taxon>
    </lineage>
</organism>
<evidence type="ECO:0000313" key="13">
    <source>
        <dbReference type="Proteomes" id="UP000708208"/>
    </source>
</evidence>
<dbReference type="PANTHER" id="PTHR10590:SF4">
    <property type="entry name" value="SOLUTE CARRIER FAMILY 28 MEMBER 3"/>
    <property type="match status" value="1"/>
</dbReference>
<name>A0A8J2M8V2_9HEXA</name>
<feature type="transmembrane region" description="Helical" evidence="8">
    <location>
        <begin position="317"/>
        <end position="338"/>
    </location>
</feature>
<feature type="domain" description="Nucleoside transporter/FeoB GTPase Gate" evidence="11">
    <location>
        <begin position="319"/>
        <end position="416"/>
    </location>
</feature>
<comment type="caution">
    <text evidence="12">The sequence shown here is derived from an EMBL/GenBank/DDBJ whole genome shotgun (WGS) entry which is preliminary data.</text>
</comment>
<feature type="transmembrane region" description="Helical" evidence="8">
    <location>
        <begin position="144"/>
        <end position="164"/>
    </location>
</feature>
<feature type="transmembrane region" description="Helical" evidence="8">
    <location>
        <begin position="248"/>
        <end position="265"/>
    </location>
</feature>
<feature type="transmembrane region" description="Helical" evidence="8">
    <location>
        <begin position="421"/>
        <end position="441"/>
    </location>
</feature>